<dbReference type="HAMAP" id="MF_01930">
    <property type="entry name" value="PurN"/>
    <property type="match status" value="1"/>
</dbReference>
<dbReference type="SUPFAM" id="SSF53328">
    <property type="entry name" value="Formyltransferase"/>
    <property type="match status" value="1"/>
</dbReference>
<sequence length="198" mass="21876">MSQSQSLRDNRLKKVAIFASGNGTNFEAIVNAELPIKVSLLVCDHSNANVVQRAKNHGIPVLCVNFRDFDSKAAAEKFILDKLLSTKIDFIVLAGYMRIVSPVLLDSYPKKILNLHPALLPKFPGRHGIEDAYNAGVETTGVTVHFVDAGIDTGKIIAQQSVPRLADDKVEDLENRIHKVEHVLYPKTILDLINRGEI</sequence>
<feature type="domain" description="Formyl transferase N-terminal" evidence="5">
    <location>
        <begin position="13"/>
        <end position="189"/>
    </location>
</feature>
<feature type="binding site" evidence="4">
    <location>
        <begin position="23"/>
        <end position="25"/>
    </location>
    <ligand>
        <name>N(1)-(5-phospho-beta-D-ribosyl)glycinamide</name>
        <dbReference type="ChEBI" id="CHEBI:143788"/>
    </ligand>
</feature>
<feature type="site" description="Raises pKa of active site His" evidence="4">
    <location>
        <position position="152"/>
    </location>
</feature>
<comment type="function">
    <text evidence="4">Catalyzes the transfer of a formyl group from 10-formyltetrahydrofolate to 5-phospho-ribosyl-glycinamide (GAR), producing 5-phospho-ribosyl-N-formylglycinamide (FGAR) and tetrahydrofolate.</text>
</comment>
<evidence type="ECO:0000313" key="6">
    <source>
        <dbReference type="EMBL" id="MCK8624261.1"/>
    </source>
</evidence>
<dbReference type="GO" id="GO:0004644">
    <property type="term" value="F:phosphoribosylglycinamide formyltransferase activity"/>
    <property type="evidence" value="ECO:0007669"/>
    <property type="project" value="UniProtKB-EC"/>
</dbReference>
<dbReference type="InterPro" id="IPR004607">
    <property type="entry name" value="GART"/>
</dbReference>
<dbReference type="InterPro" id="IPR036477">
    <property type="entry name" value="Formyl_transf_N_sf"/>
</dbReference>
<comment type="similarity">
    <text evidence="4">Belongs to the GART family.</text>
</comment>
<keyword evidence="2 4" id="KW-0808">Transferase</keyword>
<proteinExistence type="inferred from homology"/>
<comment type="catalytic activity">
    <reaction evidence="4">
        <text>N(1)-(5-phospho-beta-D-ribosyl)glycinamide + (6R)-10-formyltetrahydrofolate = N(2)-formyl-N(1)-(5-phospho-beta-D-ribosyl)glycinamide + (6S)-5,6,7,8-tetrahydrofolate + H(+)</text>
        <dbReference type="Rhea" id="RHEA:15053"/>
        <dbReference type="ChEBI" id="CHEBI:15378"/>
        <dbReference type="ChEBI" id="CHEBI:57453"/>
        <dbReference type="ChEBI" id="CHEBI:143788"/>
        <dbReference type="ChEBI" id="CHEBI:147286"/>
        <dbReference type="ChEBI" id="CHEBI:195366"/>
        <dbReference type="EC" id="2.1.2.2"/>
    </reaction>
</comment>
<keyword evidence="7" id="KW-1185">Reference proteome</keyword>
<evidence type="ECO:0000259" key="5">
    <source>
        <dbReference type="Pfam" id="PF00551"/>
    </source>
</evidence>
<evidence type="ECO:0000256" key="3">
    <source>
        <dbReference type="ARBA" id="ARBA00022755"/>
    </source>
</evidence>
<gene>
    <name evidence="4 6" type="primary">purN</name>
    <name evidence="6" type="ORF">LNP07_01815</name>
</gene>
<dbReference type="EMBL" id="JAJIAO010000001">
    <property type="protein sequence ID" value="MCK8624261.1"/>
    <property type="molecule type" value="Genomic_DNA"/>
</dbReference>
<evidence type="ECO:0000256" key="2">
    <source>
        <dbReference type="ARBA" id="ARBA00022679"/>
    </source>
</evidence>
<dbReference type="InterPro" id="IPR002376">
    <property type="entry name" value="Formyl_transf_N"/>
</dbReference>
<feature type="binding site" evidence="4">
    <location>
        <position position="72"/>
    </location>
    <ligand>
        <name>(6R)-10-formyltetrahydrofolate</name>
        <dbReference type="ChEBI" id="CHEBI:195366"/>
    </ligand>
</feature>
<evidence type="ECO:0000256" key="1">
    <source>
        <dbReference type="ARBA" id="ARBA00005054"/>
    </source>
</evidence>
<protein>
    <recommendedName>
        <fullName evidence="4">Phosphoribosylglycinamide formyltransferase</fullName>
        <ecNumber evidence="4">2.1.2.2</ecNumber>
    </recommendedName>
    <alternativeName>
        <fullName evidence="4">5'-phosphoribosylglycinamide transformylase</fullName>
    </alternativeName>
    <alternativeName>
        <fullName evidence="4">GAR transformylase</fullName>
        <shortName evidence="4">GART</shortName>
    </alternativeName>
</protein>
<reference evidence="6 7" key="1">
    <citation type="submission" date="2021-11" db="EMBL/GenBank/DDBJ databases">
        <title>Comparative genomics of bee honey and flower isolates.</title>
        <authorList>
            <person name="Bechtner J.D."/>
            <person name="Gallus M.K."/>
            <person name="Ehrmann M."/>
        </authorList>
    </citation>
    <scope>NUCLEOTIDE SEQUENCE [LARGE SCALE GENOMIC DNA]</scope>
    <source>
        <strain evidence="6 7">M161</strain>
    </source>
</reference>
<feature type="active site" description="Proton donor" evidence="4">
    <location>
        <position position="116"/>
    </location>
</feature>
<dbReference type="PANTHER" id="PTHR43369:SF2">
    <property type="entry name" value="PHOSPHORIBOSYLGLYCINAMIDE FORMYLTRANSFERASE"/>
    <property type="match status" value="1"/>
</dbReference>
<dbReference type="PANTHER" id="PTHR43369">
    <property type="entry name" value="PHOSPHORIBOSYLGLYCINAMIDE FORMYLTRANSFERASE"/>
    <property type="match status" value="1"/>
</dbReference>
<comment type="pathway">
    <text evidence="1 4">Purine metabolism; IMP biosynthesis via de novo pathway; N(2)-formyl-N(1)-(5-phospho-D-ribosyl)glycinamide from N(1)-(5-phospho-D-ribosyl)glycinamide (10-formyl THF route): step 1/1.</text>
</comment>
<dbReference type="CDD" id="cd08645">
    <property type="entry name" value="FMT_core_GART"/>
    <property type="match status" value="1"/>
</dbReference>
<dbReference type="Proteomes" id="UP001522905">
    <property type="component" value="Unassembled WGS sequence"/>
</dbReference>
<organism evidence="6 7">
    <name type="scientific">Apilactobacillus xinyiensis</name>
    <dbReference type="NCBI Taxonomy" id="2841032"/>
    <lineage>
        <taxon>Bacteria</taxon>
        <taxon>Bacillati</taxon>
        <taxon>Bacillota</taxon>
        <taxon>Bacilli</taxon>
        <taxon>Lactobacillales</taxon>
        <taxon>Lactobacillaceae</taxon>
        <taxon>Apilactobacillus</taxon>
    </lineage>
</organism>
<evidence type="ECO:0000313" key="7">
    <source>
        <dbReference type="Proteomes" id="UP001522905"/>
    </source>
</evidence>
<name>A0ABT0I096_9LACO</name>
<evidence type="ECO:0000256" key="4">
    <source>
        <dbReference type="HAMAP-Rule" id="MF_01930"/>
    </source>
</evidence>
<feature type="binding site" evidence="4">
    <location>
        <begin position="97"/>
        <end position="100"/>
    </location>
    <ligand>
        <name>(6R)-10-formyltetrahydrofolate</name>
        <dbReference type="ChEBI" id="CHEBI:195366"/>
    </ligand>
</feature>
<dbReference type="Pfam" id="PF00551">
    <property type="entry name" value="Formyl_trans_N"/>
    <property type="match status" value="1"/>
</dbReference>
<dbReference type="Gene3D" id="3.40.50.170">
    <property type="entry name" value="Formyl transferase, N-terminal domain"/>
    <property type="match status" value="1"/>
</dbReference>
<dbReference type="EC" id="2.1.2.2" evidence="4"/>
<dbReference type="RefSeq" id="WP_248601503.1">
    <property type="nucleotide sequence ID" value="NZ_JAJIAO010000001.1"/>
</dbReference>
<comment type="caution">
    <text evidence="6">The sequence shown here is derived from an EMBL/GenBank/DDBJ whole genome shotgun (WGS) entry which is preliminary data.</text>
</comment>
<keyword evidence="3 4" id="KW-0658">Purine biosynthesis</keyword>
<accession>A0ABT0I096</accession>
<dbReference type="NCBIfam" id="TIGR00639">
    <property type="entry name" value="PurN"/>
    <property type="match status" value="1"/>
</dbReference>
<feature type="binding site" evidence="4">
    <location>
        <position position="114"/>
    </location>
    <ligand>
        <name>(6R)-10-formyltetrahydrofolate</name>
        <dbReference type="ChEBI" id="CHEBI:195366"/>
    </ligand>
</feature>